<dbReference type="AlphaFoldDB" id="A0A918M1R5"/>
<sequence length="413" mass="40604">MTPDTPTTAPRADSPLRHTRDDGRTMTPTAAADAAARPRAARRLLTGFFAGLGVVMAVWGARMPAVQAAAHLGPGQLAVVLLAAAAGMVAGLQIGGRLSQRHGPARLLTGPAMVFGLSLAALGQCRTLTSLSAVAVAFGLSHGLLDVGVNAAAVQCQHGYGRSIISGLHAAYSLGALTGAGLAAVTTWVSHQAVFAAVGAGLALTAAAAGPKTKHIQALDQSHSSAEHASNSPRATGLGRTTMWLLGSLAAACLLAEGAATDWAAVHLRHLGASESAAASAYALYSAAMAAGRLLGDRLTARYGAITVVRAGALLASAGLGASLITDSAPAALAGWMALGLGLSTAVPSLITAAGRGGPRAVGTVAATGYIGLLAGPAAIGALASILTLPTALVLPVALAAVVAATARRALES</sequence>
<accession>A0A918M1R5</accession>
<feature type="transmembrane region" description="Helical" evidence="6">
    <location>
        <begin position="393"/>
        <end position="411"/>
    </location>
</feature>
<evidence type="ECO:0000256" key="6">
    <source>
        <dbReference type="SAM" id="Phobius"/>
    </source>
</evidence>
<dbReference type="Gene3D" id="1.20.1250.20">
    <property type="entry name" value="MFS general substrate transporter like domains"/>
    <property type="match status" value="2"/>
</dbReference>
<evidence type="ECO:0000256" key="5">
    <source>
        <dbReference type="SAM" id="MobiDB-lite"/>
    </source>
</evidence>
<protein>
    <recommendedName>
        <fullName evidence="9">MFS transporter</fullName>
    </recommendedName>
</protein>
<dbReference type="SUPFAM" id="SSF103473">
    <property type="entry name" value="MFS general substrate transporter"/>
    <property type="match status" value="1"/>
</dbReference>
<feature type="transmembrane region" description="Helical" evidence="6">
    <location>
        <begin position="191"/>
        <end position="209"/>
    </location>
</feature>
<gene>
    <name evidence="7" type="ORF">GCM10010226_88560</name>
</gene>
<feature type="transmembrane region" description="Helical" evidence="6">
    <location>
        <begin position="75"/>
        <end position="95"/>
    </location>
</feature>
<keyword evidence="4 6" id="KW-0472">Membrane</keyword>
<dbReference type="Pfam" id="PF07690">
    <property type="entry name" value="MFS_1"/>
    <property type="match status" value="1"/>
</dbReference>
<keyword evidence="8" id="KW-1185">Reference proteome</keyword>
<keyword evidence="3 6" id="KW-1133">Transmembrane helix</keyword>
<feature type="region of interest" description="Disordered" evidence="5">
    <location>
        <begin position="1"/>
        <end position="34"/>
    </location>
</feature>
<reference evidence="7" key="2">
    <citation type="submission" date="2020-09" db="EMBL/GenBank/DDBJ databases">
        <authorList>
            <person name="Sun Q."/>
            <person name="Ohkuma M."/>
        </authorList>
    </citation>
    <scope>NUCLEOTIDE SEQUENCE</scope>
    <source>
        <strain evidence="7">JCM 4125</strain>
    </source>
</reference>
<feature type="transmembrane region" description="Helical" evidence="6">
    <location>
        <begin position="277"/>
        <end position="296"/>
    </location>
</feature>
<evidence type="ECO:0008006" key="9">
    <source>
        <dbReference type="Google" id="ProtNLM"/>
    </source>
</evidence>
<feature type="transmembrane region" description="Helical" evidence="6">
    <location>
        <begin position="365"/>
        <end position="387"/>
    </location>
</feature>
<organism evidence="7 8">
    <name type="scientific">Streptomyces phaeofaciens</name>
    <dbReference type="NCBI Taxonomy" id="68254"/>
    <lineage>
        <taxon>Bacteria</taxon>
        <taxon>Bacillati</taxon>
        <taxon>Actinomycetota</taxon>
        <taxon>Actinomycetes</taxon>
        <taxon>Kitasatosporales</taxon>
        <taxon>Streptomycetaceae</taxon>
        <taxon>Streptomyces</taxon>
    </lineage>
</organism>
<dbReference type="InterPro" id="IPR051788">
    <property type="entry name" value="MFS_Transporter"/>
</dbReference>
<dbReference type="EMBL" id="BMSA01000053">
    <property type="protein sequence ID" value="GGT97429.1"/>
    <property type="molecule type" value="Genomic_DNA"/>
</dbReference>
<feature type="transmembrane region" description="Helical" evidence="6">
    <location>
        <begin position="244"/>
        <end position="265"/>
    </location>
</feature>
<evidence type="ECO:0000256" key="4">
    <source>
        <dbReference type="ARBA" id="ARBA00023136"/>
    </source>
</evidence>
<name>A0A918M1R5_9ACTN</name>
<dbReference type="CDD" id="cd17393">
    <property type="entry name" value="MFS_MosC_like"/>
    <property type="match status" value="1"/>
</dbReference>
<feature type="transmembrane region" description="Helical" evidence="6">
    <location>
        <begin position="164"/>
        <end position="185"/>
    </location>
</feature>
<dbReference type="PANTHER" id="PTHR23514:SF13">
    <property type="entry name" value="INNER MEMBRANE PROTEIN YBJJ"/>
    <property type="match status" value="1"/>
</dbReference>
<keyword evidence="2 6" id="KW-0812">Transmembrane</keyword>
<comment type="caution">
    <text evidence="7">The sequence shown here is derived from an EMBL/GenBank/DDBJ whole genome shotgun (WGS) entry which is preliminary data.</text>
</comment>
<evidence type="ECO:0000256" key="1">
    <source>
        <dbReference type="ARBA" id="ARBA00004141"/>
    </source>
</evidence>
<dbReference type="GO" id="GO:0016020">
    <property type="term" value="C:membrane"/>
    <property type="evidence" value="ECO:0007669"/>
    <property type="project" value="UniProtKB-SubCell"/>
</dbReference>
<evidence type="ECO:0000256" key="2">
    <source>
        <dbReference type="ARBA" id="ARBA00022692"/>
    </source>
</evidence>
<dbReference type="Proteomes" id="UP000646776">
    <property type="component" value="Unassembled WGS sequence"/>
</dbReference>
<feature type="compositionally biased region" description="Basic and acidic residues" evidence="5">
    <location>
        <begin position="14"/>
        <end position="24"/>
    </location>
</feature>
<feature type="transmembrane region" description="Helical" evidence="6">
    <location>
        <begin position="107"/>
        <end position="124"/>
    </location>
</feature>
<evidence type="ECO:0000256" key="3">
    <source>
        <dbReference type="ARBA" id="ARBA00022989"/>
    </source>
</evidence>
<feature type="compositionally biased region" description="Low complexity" evidence="5">
    <location>
        <begin position="1"/>
        <end position="13"/>
    </location>
</feature>
<evidence type="ECO:0000313" key="7">
    <source>
        <dbReference type="EMBL" id="GGT97429.1"/>
    </source>
</evidence>
<dbReference type="InterPro" id="IPR011701">
    <property type="entry name" value="MFS"/>
</dbReference>
<reference evidence="7" key="1">
    <citation type="journal article" date="2014" name="Int. J. Syst. Evol. Microbiol.">
        <title>Complete genome sequence of Corynebacterium casei LMG S-19264T (=DSM 44701T), isolated from a smear-ripened cheese.</title>
        <authorList>
            <consortium name="US DOE Joint Genome Institute (JGI-PGF)"/>
            <person name="Walter F."/>
            <person name="Albersmeier A."/>
            <person name="Kalinowski J."/>
            <person name="Ruckert C."/>
        </authorList>
    </citation>
    <scope>NUCLEOTIDE SEQUENCE</scope>
    <source>
        <strain evidence="7">JCM 4125</strain>
    </source>
</reference>
<feature type="transmembrane region" description="Helical" evidence="6">
    <location>
        <begin position="44"/>
        <end position="63"/>
    </location>
</feature>
<feature type="transmembrane region" description="Helical" evidence="6">
    <location>
        <begin position="130"/>
        <end position="152"/>
    </location>
</feature>
<evidence type="ECO:0000313" key="8">
    <source>
        <dbReference type="Proteomes" id="UP000646776"/>
    </source>
</evidence>
<comment type="subcellular location">
    <subcellularLocation>
        <location evidence="1">Membrane</location>
        <topology evidence="1">Multi-pass membrane protein</topology>
    </subcellularLocation>
</comment>
<dbReference type="InterPro" id="IPR036259">
    <property type="entry name" value="MFS_trans_sf"/>
</dbReference>
<proteinExistence type="predicted"/>
<feature type="transmembrane region" description="Helical" evidence="6">
    <location>
        <begin position="303"/>
        <end position="325"/>
    </location>
</feature>
<feature type="transmembrane region" description="Helical" evidence="6">
    <location>
        <begin position="331"/>
        <end position="353"/>
    </location>
</feature>
<dbReference type="GO" id="GO:0022857">
    <property type="term" value="F:transmembrane transporter activity"/>
    <property type="evidence" value="ECO:0007669"/>
    <property type="project" value="InterPro"/>
</dbReference>
<dbReference type="PANTHER" id="PTHR23514">
    <property type="entry name" value="BYPASS OF STOP CODON PROTEIN 6"/>
    <property type="match status" value="1"/>
</dbReference>